<dbReference type="PROSITE" id="PS00344">
    <property type="entry name" value="GATA_ZN_FINGER_1"/>
    <property type="match status" value="1"/>
</dbReference>
<gene>
    <name evidence="19" type="ORF">Z517_11686</name>
</gene>
<dbReference type="InterPro" id="IPR035965">
    <property type="entry name" value="PAS-like_dom_sf"/>
</dbReference>
<reference evidence="19 20" key="1">
    <citation type="submission" date="2015-01" db="EMBL/GenBank/DDBJ databases">
        <title>The Genome Sequence of Fonsecaea pedrosoi CBS 271.37.</title>
        <authorList>
            <consortium name="The Broad Institute Genomics Platform"/>
            <person name="Cuomo C."/>
            <person name="de Hoog S."/>
            <person name="Gorbushina A."/>
            <person name="Stielow B."/>
            <person name="Teixiera M."/>
            <person name="Abouelleil A."/>
            <person name="Chapman S.B."/>
            <person name="Priest M."/>
            <person name="Young S.K."/>
            <person name="Wortman J."/>
            <person name="Nusbaum C."/>
            <person name="Birren B."/>
        </authorList>
    </citation>
    <scope>NUCLEOTIDE SEQUENCE [LARGE SCALE GENOMIC DNA]</scope>
    <source>
        <strain evidence="19 20">CBS 271.37</strain>
    </source>
</reference>
<dbReference type="Proteomes" id="UP000053029">
    <property type="component" value="Unassembled WGS sequence"/>
</dbReference>
<feature type="compositionally biased region" description="Basic and acidic residues" evidence="16">
    <location>
        <begin position="1002"/>
        <end position="1026"/>
    </location>
</feature>
<feature type="domain" description="PAS" evidence="17">
    <location>
        <begin position="382"/>
        <end position="404"/>
    </location>
</feature>
<evidence type="ECO:0000256" key="4">
    <source>
        <dbReference type="ARBA" id="ARBA00022643"/>
    </source>
</evidence>
<dbReference type="VEuPathDB" id="FungiDB:Z517_11686"/>
<feature type="domain" description="GATA-type" evidence="18">
    <location>
        <begin position="913"/>
        <end position="942"/>
    </location>
</feature>
<keyword evidence="1" id="KW-0600">Photoreceptor protein</keyword>
<dbReference type="Pfam" id="PF13426">
    <property type="entry name" value="PAS_9"/>
    <property type="match status" value="2"/>
</dbReference>
<evidence type="ECO:0000313" key="19">
    <source>
        <dbReference type="EMBL" id="KIW74915.1"/>
    </source>
</evidence>
<keyword evidence="10" id="KW-0805">Transcription regulation</keyword>
<name>A0A0D2G867_9EURO</name>
<feature type="region of interest" description="Disordered" evidence="16">
    <location>
        <begin position="948"/>
        <end position="1033"/>
    </location>
</feature>
<dbReference type="Pfam" id="PF08447">
    <property type="entry name" value="PAS_3"/>
    <property type="match status" value="1"/>
</dbReference>
<dbReference type="PROSITE" id="PS50114">
    <property type="entry name" value="GATA_ZN_FINGER_2"/>
    <property type="match status" value="1"/>
</dbReference>
<keyword evidence="3" id="KW-0285">Flavoprotein</keyword>
<dbReference type="PANTHER" id="PTHR47429:SF7">
    <property type="entry name" value="GATA-FACTOR"/>
    <property type="match status" value="1"/>
</dbReference>
<keyword evidence="8" id="KW-0862">Zinc</keyword>
<dbReference type="Gene3D" id="3.30.450.20">
    <property type="entry name" value="PAS domain"/>
    <property type="match status" value="3"/>
</dbReference>
<dbReference type="RefSeq" id="XP_013278723.1">
    <property type="nucleotide sequence ID" value="XM_013423269.1"/>
</dbReference>
<accession>A0A0D2G867</accession>
<dbReference type="CDD" id="cd00202">
    <property type="entry name" value="ZnF_GATA"/>
    <property type="match status" value="1"/>
</dbReference>
<dbReference type="PANTHER" id="PTHR47429">
    <property type="entry name" value="PROTEIN TWIN LOV 1"/>
    <property type="match status" value="1"/>
</dbReference>
<dbReference type="GO" id="GO:0006355">
    <property type="term" value="P:regulation of DNA-templated transcription"/>
    <property type="evidence" value="ECO:0007669"/>
    <property type="project" value="InterPro"/>
</dbReference>
<dbReference type="GO" id="GO:0043565">
    <property type="term" value="F:sequence-specific DNA binding"/>
    <property type="evidence" value="ECO:0007669"/>
    <property type="project" value="InterPro"/>
</dbReference>
<keyword evidence="4" id="KW-0288">FMN</keyword>
<dbReference type="SMART" id="SM00401">
    <property type="entry name" value="ZnF_GATA"/>
    <property type="match status" value="1"/>
</dbReference>
<dbReference type="GO" id="GO:0005634">
    <property type="term" value="C:nucleus"/>
    <property type="evidence" value="ECO:0007669"/>
    <property type="project" value="TreeGrafter"/>
</dbReference>
<dbReference type="GO" id="GO:0009881">
    <property type="term" value="F:photoreceptor activity"/>
    <property type="evidence" value="ECO:0007669"/>
    <property type="project" value="UniProtKB-KW"/>
</dbReference>
<keyword evidence="11" id="KW-0238">DNA-binding</keyword>
<evidence type="ECO:0000256" key="10">
    <source>
        <dbReference type="ARBA" id="ARBA00023015"/>
    </source>
</evidence>
<evidence type="ECO:0000256" key="8">
    <source>
        <dbReference type="ARBA" id="ARBA00022833"/>
    </source>
</evidence>
<dbReference type="InterPro" id="IPR013088">
    <property type="entry name" value="Znf_NHR/GATA"/>
</dbReference>
<dbReference type="CDD" id="cd00130">
    <property type="entry name" value="PAS"/>
    <property type="match status" value="3"/>
</dbReference>
<keyword evidence="7 15" id="KW-0863">Zinc-finger</keyword>
<keyword evidence="12" id="KW-0010">Activator</keyword>
<feature type="compositionally biased region" description="Polar residues" evidence="16">
    <location>
        <begin position="991"/>
        <end position="1001"/>
    </location>
</feature>
<dbReference type="FunFam" id="3.30.450.20:FF:000064">
    <property type="entry name" value="Vivid PAS protein VVD"/>
    <property type="match status" value="1"/>
</dbReference>
<organism evidence="19 20">
    <name type="scientific">Fonsecaea pedrosoi CBS 271.37</name>
    <dbReference type="NCBI Taxonomy" id="1442368"/>
    <lineage>
        <taxon>Eukaryota</taxon>
        <taxon>Fungi</taxon>
        <taxon>Dikarya</taxon>
        <taxon>Ascomycota</taxon>
        <taxon>Pezizomycotina</taxon>
        <taxon>Eurotiomycetes</taxon>
        <taxon>Chaetothyriomycetidae</taxon>
        <taxon>Chaetothyriales</taxon>
        <taxon>Herpotrichiellaceae</taxon>
        <taxon>Fonsecaea</taxon>
    </lineage>
</organism>
<dbReference type="FunFam" id="3.30.50.10:FF:000065">
    <property type="entry name" value="GATA transcription factor LreA"/>
    <property type="match status" value="1"/>
</dbReference>
<keyword evidence="5" id="KW-0479">Metal-binding</keyword>
<dbReference type="EMBL" id="KN846976">
    <property type="protein sequence ID" value="KIW74915.1"/>
    <property type="molecule type" value="Genomic_DNA"/>
</dbReference>
<dbReference type="Gene3D" id="3.30.50.10">
    <property type="entry name" value="Erythroid Transcription Factor GATA-1, subunit A"/>
    <property type="match status" value="1"/>
</dbReference>
<evidence type="ECO:0000256" key="11">
    <source>
        <dbReference type="ARBA" id="ARBA00023125"/>
    </source>
</evidence>
<evidence type="ECO:0000313" key="20">
    <source>
        <dbReference type="Proteomes" id="UP000053029"/>
    </source>
</evidence>
<evidence type="ECO:0000256" key="16">
    <source>
        <dbReference type="SAM" id="MobiDB-lite"/>
    </source>
</evidence>
<dbReference type="AlphaFoldDB" id="A0A0D2G867"/>
<dbReference type="STRING" id="1442368.A0A0D2G867"/>
<evidence type="ECO:0000256" key="1">
    <source>
        <dbReference type="ARBA" id="ARBA00022543"/>
    </source>
</evidence>
<dbReference type="PROSITE" id="PS50112">
    <property type="entry name" value="PAS"/>
    <property type="match status" value="2"/>
</dbReference>
<dbReference type="InterPro" id="IPR001610">
    <property type="entry name" value="PAC"/>
</dbReference>
<dbReference type="HOGENOM" id="CLU_007918_2_0_1"/>
<dbReference type="InterPro" id="IPR000014">
    <property type="entry name" value="PAS"/>
</dbReference>
<feature type="region of interest" description="Disordered" evidence="16">
    <location>
        <begin position="793"/>
        <end position="848"/>
    </location>
</feature>
<evidence type="ECO:0000256" key="13">
    <source>
        <dbReference type="ARBA" id="ARBA00023163"/>
    </source>
</evidence>
<feature type="compositionally biased region" description="Low complexity" evidence="16">
    <location>
        <begin position="793"/>
        <end position="822"/>
    </location>
</feature>
<sequence>MDGFSSFFGQPYSGTDPQETMDGYTQDDSMGGMDPSGMDASALGQAQTLEQIIIQNQDELMRRRNTYQSQYRQGSHDHTRRASMLEFSSAIDSDLANFQFDPNPNEPSMSMGPPNVMSMPKSLDPRRVRSREDLSLNTRFSQMNTNFDQMPAVNSFSPVMVPSTSVPLEASAAYIAPGMDMAMDFDSLAGGTSAPGMQSGPMQEALFTASPIEQGFSIPYQPVSHDPGGGSMSPPVPNPMAAMAQGMTSMHEPFPGPSHHLRRQTSIAPMVPGSLSTMASPIHIQDHANRRHSIDNQLGFPAKDANQTLRAMNPPSLPHMPPVPGGPLQHPKYPNAYSSSGFDMLGVLMRVATRARPEINIGPVDLSCAFVVCDIEKYDLPIVYCSEMFERLTGYTKHEVLGRNCRFLQSPDGRVQSGLKRKYVDNNSVLYLKNQISKRAEAQLSLINYRKGGQPFMNLLTMIPIQFDSEDYKFYVGFQVDLVEQPNSVSGKNPDGTYEINYNRSSLPAYHLPAPPDPSQTLQDIGQTISPDEVSKLLSTLGRGDLEVSKRVRDKVLLEYNDDVLHVLSLKGLFLYISPASRRVLEYDPAELVGVNLSSICHPSDIIAVTRELKDTPPGEPMSVIYRVRRKFSGYTWFEAHGTLYVEQGKGRKFMILSGRERPVYALDRADLLTDGNLGESELWSKMSTAGMFLHVSSSSRVMLDRLPEDLVGTSLQALMRPDSKKELLRLLELARTGEKVTFRHDLQNRRGQVLHAQTTIYPGDARLGTKPTFLLAQTRLLKMTRAALLNQRSVSATSSRTDRASAGSATPTSRPSIRSSSNTLDGSSRNSVEHPGSLQSTGTLPLSLGNQDEALASEDNIFDELKTTRSSSWQYELRKIRNENRTLAEALQTLLSRKKKRKRRKGLGQVEKDCANCHTRVTPEWRRGPSGNRDLCNSCGLRWAKQNGRVSPRKPSGQSDKSSKSPAQIRPTTKPEAQNGGGSETIDGGHTQSIGTSSGTPKREENADEWKGQMPPKIEEGDEPPHPSILPT</sequence>
<evidence type="ECO:0000256" key="6">
    <source>
        <dbReference type="ARBA" id="ARBA00022737"/>
    </source>
</evidence>
<dbReference type="SMART" id="SM00091">
    <property type="entry name" value="PAS"/>
    <property type="match status" value="3"/>
</dbReference>
<evidence type="ECO:0000259" key="17">
    <source>
        <dbReference type="PROSITE" id="PS50112"/>
    </source>
</evidence>
<evidence type="ECO:0000256" key="2">
    <source>
        <dbReference type="ARBA" id="ARBA00022606"/>
    </source>
</evidence>
<dbReference type="SMART" id="SM00086">
    <property type="entry name" value="PAC"/>
    <property type="match status" value="2"/>
</dbReference>
<feature type="domain" description="PAS" evidence="17">
    <location>
        <begin position="557"/>
        <end position="620"/>
    </location>
</feature>
<feature type="region of interest" description="Disordered" evidence="16">
    <location>
        <begin position="103"/>
        <end position="127"/>
    </location>
</feature>
<dbReference type="GO" id="GO:0008270">
    <property type="term" value="F:zinc ion binding"/>
    <property type="evidence" value="ECO:0007669"/>
    <property type="project" value="UniProtKB-KW"/>
</dbReference>
<dbReference type="InterPro" id="IPR013655">
    <property type="entry name" value="PAS_fold_3"/>
</dbReference>
<dbReference type="Pfam" id="PF00320">
    <property type="entry name" value="GATA"/>
    <property type="match status" value="1"/>
</dbReference>
<keyword evidence="13" id="KW-0804">Transcription</keyword>
<feature type="compositionally biased region" description="Polar residues" evidence="16">
    <location>
        <begin position="957"/>
        <end position="967"/>
    </location>
</feature>
<protein>
    <recommendedName>
        <fullName evidence="21">White collar 1 protein</fullName>
    </recommendedName>
</protein>
<evidence type="ECO:0000256" key="14">
    <source>
        <dbReference type="ARBA" id="ARBA00023170"/>
    </source>
</evidence>
<evidence type="ECO:0000256" key="12">
    <source>
        <dbReference type="ARBA" id="ARBA00023159"/>
    </source>
</evidence>
<keyword evidence="6" id="KW-0677">Repeat</keyword>
<evidence type="ECO:0008006" key="21">
    <source>
        <dbReference type="Google" id="ProtNLM"/>
    </source>
</evidence>
<keyword evidence="2" id="KW-0716">Sensory transduction</keyword>
<evidence type="ECO:0000256" key="3">
    <source>
        <dbReference type="ARBA" id="ARBA00022630"/>
    </source>
</evidence>
<feature type="region of interest" description="Disordered" evidence="16">
    <location>
        <begin position="1"/>
        <end position="40"/>
    </location>
</feature>
<dbReference type="InterPro" id="IPR000679">
    <property type="entry name" value="Znf_GATA"/>
</dbReference>
<dbReference type="OrthoDB" id="447251at2759"/>
<keyword evidence="20" id="KW-1185">Reference proteome</keyword>
<dbReference type="SUPFAM" id="SSF57716">
    <property type="entry name" value="Glucocorticoid receptor-like (DNA-binding domain)"/>
    <property type="match status" value="1"/>
</dbReference>
<evidence type="ECO:0000259" key="18">
    <source>
        <dbReference type="PROSITE" id="PS50114"/>
    </source>
</evidence>
<evidence type="ECO:0000256" key="15">
    <source>
        <dbReference type="PROSITE-ProRule" id="PRU00094"/>
    </source>
</evidence>
<evidence type="ECO:0000256" key="9">
    <source>
        <dbReference type="ARBA" id="ARBA00022991"/>
    </source>
</evidence>
<evidence type="ECO:0000256" key="7">
    <source>
        <dbReference type="ARBA" id="ARBA00022771"/>
    </source>
</evidence>
<evidence type="ECO:0000256" key="5">
    <source>
        <dbReference type="ARBA" id="ARBA00022723"/>
    </source>
</evidence>
<feature type="compositionally biased region" description="Polar residues" evidence="16">
    <location>
        <begin position="838"/>
        <end position="848"/>
    </location>
</feature>
<proteinExistence type="predicted"/>
<keyword evidence="14" id="KW-0675">Receptor</keyword>
<dbReference type="GeneID" id="25311176"/>
<dbReference type="SUPFAM" id="SSF55785">
    <property type="entry name" value="PYP-like sensor domain (PAS domain)"/>
    <property type="match status" value="3"/>
</dbReference>
<keyword evidence="9" id="KW-0157">Chromophore</keyword>